<keyword evidence="8" id="KW-0238">DNA-binding</keyword>
<dbReference type="PANTHER" id="PTHR43413:SF1">
    <property type="entry name" value="SIROHEME DECARBOXYLASE NIRL SUBUNIT"/>
    <property type="match status" value="1"/>
</dbReference>
<dbReference type="Pfam" id="PF22451">
    <property type="entry name" value="NirdL-like_HTH"/>
    <property type="match status" value="1"/>
</dbReference>
<sequence>MTELEQRLITELGNNFPIASRPFAVIGERVGLTEEEVLARVKEFIARGIIRRLSVALRHQNVGFTANGMVVWRVAPERLEEVGKKLASFPEVTHCYERETAPDWPYNLYTMIHRPHREECLAIAARLSEAVGIKDYLVLFSTQELKRSNPQYFTERG</sequence>
<protein>
    <recommendedName>
        <fullName evidence="4">siroheme decarboxylase</fullName>
        <ecNumber evidence="4">4.1.1.111</ecNumber>
    </recommendedName>
</protein>
<keyword evidence="9" id="KW-1185">Reference proteome</keyword>
<dbReference type="EMBL" id="RKRE01000002">
    <property type="protein sequence ID" value="RPF46688.1"/>
    <property type="molecule type" value="Genomic_DNA"/>
</dbReference>
<dbReference type="OrthoDB" id="9806536at2"/>
<dbReference type="InterPro" id="IPR053953">
    <property type="entry name" value="NirdL-like_HTH"/>
</dbReference>
<dbReference type="EC" id="4.1.1.111" evidence="4"/>
<feature type="domain" description="Siroheme decarboxylase AsnC-like ligand binding" evidence="6">
    <location>
        <begin position="62"/>
        <end position="146"/>
    </location>
</feature>
<dbReference type="GO" id="GO:0016829">
    <property type="term" value="F:lyase activity"/>
    <property type="evidence" value="ECO:0007669"/>
    <property type="project" value="UniProtKB-KW"/>
</dbReference>
<comment type="pathway">
    <text evidence="2">Porphyrin-containing compound metabolism.</text>
</comment>
<evidence type="ECO:0000259" key="7">
    <source>
        <dbReference type="Pfam" id="PF22451"/>
    </source>
</evidence>
<keyword evidence="1" id="KW-0456">Lyase</keyword>
<comment type="catalytic activity">
    <reaction evidence="5">
        <text>siroheme + 2 H(+) = 12,18-didecarboxysiroheme + 2 CO2</text>
        <dbReference type="Rhea" id="RHEA:19093"/>
        <dbReference type="ChEBI" id="CHEBI:15378"/>
        <dbReference type="ChEBI" id="CHEBI:16526"/>
        <dbReference type="ChEBI" id="CHEBI:60052"/>
        <dbReference type="ChEBI" id="CHEBI:140497"/>
        <dbReference type="EC" id="4.1.1.111"/>
    </reaction>
</comment>
<evidence type="ECO:0000313" key="9">
    <source>
        <dbReference type="Proteomes" id="UP000282654"/>
    </source>
</evidence>
<dbReference type="InterPro" id="IPR050684">
    <property type="entry name" value="HTH-Siroheme_Decarb"/>
</dbReference>
<evidence type="ECO:0000256" key="4">
    <source>
        <dbReference type="ARBA" id="ARBA00023471"/>
    </source>
</evidence>
<feature type="domain" description="Siroheme decarboxylase NirL-like HTH" evidence="7">
    <location>
        <begin position="5"/>
        <end position="51"/>
    </location>
</feature>
<dbReference type="SMART" id="SM00344">
    <property type="entry name" value="HTH_ASNC"/>
    <property type="match status" value="1"/>
</dbReference>
<dbReference type="Pfam" id="PF17805">
    <property type="entry name" value="AsnC_trans_reg2"/>
    <property type="match status" value="1"/>
</dbReference>
<comment type="caution">
    <text evidence="8">The sequence shown here is derived from an EMBL/GenBank/DDBJ whole genome shotgun (WGS) entry which is preliminary data.</text>
</comment>
<proteinExistence type="inferred from homology"/>
<dbReference type="Gene3D" id="3.30.70.3460">
    <property type="match status" value="1"/>
</dbReference>
<evidence type="ECO:0000256" key="1">
    <source>
        <dbReference type="ARBA" id="ARBA00023239"/>
    </source>
</evidence>
<comment type="similarity">
    <text evidence="3">Belongs to the Ahb/Nir family.</text>
</comment>
<evidence type="ECO:0000259" key="6">
    <source>
        <dbReference type="Pfam" id="PF17805"/>
    </source>
</evidence>
<evidence type="ECO:0000256" key="2">
    <source>
        <dbReference type="ARBA" id="ARBA00023444"/>
    </source>
</evidence>
<organism evidence="8 9">
    <name type="scientific">Thermodesulfitimonas autotrophica</name>
    <dbReference type="NCBI Taxonomy" id="1894989"/>
    <lineage>
        <taxon>Bacteria</taxon>
        <taxon>Bacillati</taxon>
        <taxon>Bacillota</taxon>
        <taxon>Clostridia</taxon>
        <taxon>Thermoanaerobacterales</taxon>
        <taxon>Thermoanaerobacteraceae</taxon>
        <taxon>Thermodesulfitimonas</taxon>
    </lineage>
</organism>
<reference evidence="8 9" key="1">
    <citation type="submission" date="2018-11" db="EMBL/GenBank/DDBJ databases">
        <title>Genomic Encyclopedia of Type Strains, Phase IV (KMG-IV): sequencing the most valuable type-strain genomes for metagenomic binning, comparative biology and taxonomic classification.</title>
        <authorList>
            <person name="Goeker M."/>
        </authorList>
    </citation>
    <scope>NUCLEOTIDE SEQUENCE [LARGE SCALE GENOMIC DNA]</scope>
    <source>
        <strain evidence="8 9">DSM 102936</strain>
    </source>
</reference>
<dbReference type="InterPro" id="IPR019888">
    <property type="entry name" value="Tscrpt_reg_AsnC-like"/>
</dbReference>
<accession>A0A3N5BAJ3</accession>
<dbReference type="Proteomes" id="UP000282654">
    <property type="component" value="Unassembled WGS sequence"/>
</dbReference>
<evidence type="ECO:0000256" key="3">
    <source>
        <dbReference type="ARBA" id="ARBA00023457"/>
    </source>
</evidence>
<evidence type="ECO:0000256" key="5">
    <source>
        <dbReference type="ARBA" id="ARBA00048470"/>
    </source>
</evidence>
<dbReference type="AlphaFoldDB" id="A0A3N5BAJ3"/>
<dbReference type="PANTHER" id="PTHR43413">
    <property type="entry name" value="TRANSCRIPTIONAL REGULATOR, ASNC FAMILY"/>
    <property type="match status" value="1"/>
</dbReference>
<dbReference type="RefSeq" id="WP_123928757.1">
    <property type="nucleotide sequence ID" value="NZ_DAITJO010000108.1"/>
</dbReference>
<evidence type="ECO:0000313" key="8">
    <source>
        <dbReference type="EMBL" id="RPF46688.1"/>
    </source>
</evidence>
<name>A0A3N5BAJ3_9THEO</name>
<gene>
    <name evidence="8" type="ORF">EDD75_0942</name>
</gene>
<dbReference type="InterPro" id="IPR040523">
    <property type="entry name" value="AsnC_trans_reg2"/>
</dbReference>
<dbReference type="GO" id="GO:0003677">
    <property type="term" value="F:DNA binding"/>
    <property type="evidence" value="ECO:0007669"/>
    <property type="project" value="UniProtKB-KW"/>
</dbReference>